<dbReference type="InterPro" id="IPR012677">
    <property type="entry name" value="Nucleotide-bd_a/b_plait_sf"/>
</dbReference>
<dbReference type="EMBL" id="JAVXUP010000878">
    <property type="protein sequence ID" value="KAK3019406.1"/>
    <property type="molecule type" value="Genomic_DNA"/>
</dbReference>
<evidence type="ECO:0000313" key="4">
    <source>
        <dbReference type="EMBL" id="KAK3019406.1"/>
    </source>
</evidence>
<comment type="caution">
    <text evidence="4">The sequence shown here is derived from an EMBL/GenBank/DDBJ whole genome shotgun (WGS) entry which is preliminary data.</text>
</comment>
<evidence type="ECO:0000256" key="1">
    <source>
        <dbReference type="PROSITE-ProRule" id="PRU00176"/>
    </source>
</evidence>
<dbReference type="Proteomes" id="UP001188597">
    <property type="component" value="Unassembled WGS sequence"/>
</dbReference>
<dbReference type="AlphaFoldDB" id="A0AA88W1H5"/>
<evidence type="ECO:0000313" key="5">
    <source>
        <dbReference type="Proteomes" id="UP001188597"/>
    </source>
</evidence>
<feature type="region of interest" description="Disordered" evidence="2">
    <location>
        <begin position="47"/>
        <end position="80"/>
    </location>
</feature>
<evidence type="ECO:0000256" key="2">
    <source>
        <dbReference type="SAM" id="MobiDB-lite"/>
    </source>
</evidence>
<reference evidence="4" key="1">
    <citation type="submission" date="2022-12" db="EMBL/GenBank/DDBJ databases">
        <title>Draft genome assemblies for two species of Escallonia (Escalloniales).</title>
        <authorList>
            <person name="Chanderbali A."/>
            <person name="Dervinis C."/>
            <person name="Anghel I."/>
            <person name="Soltis D."/>
            <person name="Soltis P."/>
            <person name="Zapata F."/>
        </authorList>
    </citation>
    <scope>NUCLEOTIDE SEQUENCE</scope>
    <source>
        <strain evidence="4">UCBG64.0493</strain>
        <tissue evidence="4">Leaf</tissue>
    </source>
</reference>
<sequence>MPDEGFGRKKMRRERESYLITASLQRMLAEIAEMCFDGNHPLTEARMRGRSYSYSPSPPRYRSRRPRSPSPRGRYGGRARDLPTSLLVRNLHHGCRPEDLRRRFEEFGPLKDVYLPRDYYSGEPRGFGFVQYIDPADAEEAKYYMDGQVLLARELTVVFAEENRKKPHEMRSRDRFRQFLKWILLFSGVAHMIGGGHHHDDMDDLIPAAQAITPLHLGEGIIRGQFHLEIDITDIERGHTRGHLMAQRAGARTEVGALIRAVESIVNEKQSRSFVIDLSRVWSNKYTIANEMIC</sequence>
<proteinExistence type="predicted"/>
<dbReference type="SMART" id="SM00360">
    <property type="entry name" value="RRM"/>
    <property type="match status" value="1"/>
</dbReference>
<protein>
    <recommendedName>
        <fullName evidence="3">RRM domain-containing protein</fullName>
    </recommendedName>
</protein>
<dbReference type="GO" id="GO:0003723">
    <property type="term" value="F:RNA binding"/>
    <property type="evidence" value="ECO:0007669"/>
    <property type="project" value="UniProtKB-UniRule"/>
</dbReference>
<name>A0AA88W1H5_9ASTE</name>
<dbReference type="PROSITE" id="PS50102">
    <property type="entry name" value="RRM"/>
    <property type="match status" value="1"/>
</dbReference>
<accession>A0AA88W1H5</accession>
<organism evidence="4 5">
    <name type="scientific">Escallonia herrerae</name>
    <dbReference type="NCBI Taxonomy" id="1293975"/>
    <lineage>
        <taxon>Eukaryota</taxon>
        <taxon>Viridiplantae</taxon>
        <taxon>Streptophyta</taxon>
        <taxon>Embryophyta</taxon>
        <taxon>Tracheophyta</taxon>
        <taxon>Spermatophyta</taxon>
        <taxon>Magnoliopsida</taxon>
        <taxon>eudicotyledons</taxon>
        <taxon>Gunneridae</taxon>
        <taxon>Pentapetalae</taxon>
        <taxon>asterids</taxon>
        <taxon>campanulids</taxon>
        <taxon>Escalloniales</taxon>
        <taxon>Escalloniaceae</taxon>
        <taxon>Escallonia</taxon>
    </lineage>
</organism>
<dbReference type="SUPFAM" id="SSF54928">
    <property type="entry name" value="RNA-binding domain, RBD"/>
    <property type="match status" value="1"/>
</dbReference>
<keyword evidence="5" id="KW-1185">Reference proteome</keyword>
<dbReference type="PANTHER" id="PTHR48034">
    <property type="entry name" value="TRANSFORMER-2 SEX-DETERMINING PROTEIN-RELATED"/>
    <property type="match status" value="1"/>
</dbReference>
<dbReference type="InterPro" id="IPR050441">
    <property type="entry name" value="RBM"/>
</dbReference>
<keyword evidence="1" id="KW-0694">RNA-binding</keyword>
<gene>
    <name evidence="4" type="ORF">RJ639_004656</name>
</gene>
<dbReference type="InterPro" id="IPR035979">
    <property type="entry name" value="RBD_domain_sf"/>
</dbReference>
<dbReference type="Gene3D" id="3.30.70.330">
    <property type="match status" value="1"/>
</dbReference>
<feature type="domain" description="RRM" evidence="3">
    <location>
        <begin position="84"/>
        <end position="162"/>
    </location>
</feature>
<dbReference type="Pfam" id="PF00076">
    <property type="entry name" value="RRM_1"/>
    <property type="match status" value="1"/>
</dbReference>
<evidence type="ECO:0000259" key="3">
    <source>
        <dbReference type="PROSITE" id="PS50102"/>
    </source>
</evidence>
<dbReference type="InterPro" id="IPR000504">
    <property type="entry name" value="RRM_dom"/>
</dbReference>